<keyword evidence="3" id="KW-0143">Chaperone</keyword>
<dbReference type="AlphaFoldDB" id="A0A6N6N188"/>
<gene>
    <name evidence="9" type="ORF">F8A88_13535</name>
</gene>
<evidence type="ECO:0000256" key="4">
    <source>
        <dbReference type="ARBA" id="ARBA00034320"/>
    </source>
</evidence>
<evidence type="ECO:0000259" key="7">
    <source>
        <dbReference type="Pfam" id="PF02492"/>
    </source>
</evidence>
<dbReference type="InterPro" id="IPR027417">
    <property type="entry name" value="P-loop_NTPase"/>
</dbReference>
<evidence type="ECO:0000256" key="5">
    <source>
        <dbReference type="ARBA" id="ARBA00045658"/>
    </source>
</evidence>
<keyword evidence="10" id="KW-1185">Reference proteome</keyword>
<evidence type="ECO:0000256" key="1">
    <source>
        <dbReference type="ARBA" id="ARBA00022741"/>
    </source>
</evidence>
<comment type="function">
    <text evidence="5">Zinc chaperone that directly transfers zinc cofactor to target proteins, thereby activating them. Zinc is transferred from the CXCC motif in the GTPase domain to the zinc binding site in target proteins in a process requiring GTP hydrolysis.</text>
</comment>
<dbReference type="InterPro" id="IPR003495">
    <property type="entry name" value="CobW/HypB/UreG_nucleotide-bd"/>
</dbReference>
<feature type="domain" description="CobW C-terminal" evidence="8">
    <location>
        <begin position="524"/>
        <end position="603"/>
    </location>
</feature>
<proteinExistence type="inferred from homology"/>
<dbReference type="SUPFAM" id="SSF90002">
    <property type="entry name" value="Hypothetical protein YjiA, C-terminal domain"/>
    <property type="match status" value="1"/>
</dbReference>
<evidence type="ECO:0000313" key="9">
    <source>
        <dbReference type="EMBL" id="KAB1440269.1"/>
    </source>
</evidence>
<dbReference type="Pfam" id="PF07683">
    <property type="entry name" value="CobW_C"/>
    <property type="match status" value="1"/>
</dbReference>
<feature type="domain" description="CobW/HypB/UreG nucleotide-binding" evidence="7">
    <location>
        <begin position="309"/>
        <end position="480"/>
    </location>
</feature>
<dbReference type="Gene3D" id="3.30.1220.10">
    <property type="entry name" value="CobW-like, C-terminal domain"/>
    <property type="match status" value="1"/>
</dbReference>
<evidence type="ECO:0000256" key="2">
    <source>
        <dbReference type="ARBA" id="ARBA00022801"/>
    </source>
</evidence>
<dbReference type="GO" id="GO:0000166">
    <property type="term" value="F:nucleotide binding"/>
    <property type="evidence" value="ECO:0007669"/>
    <property type="project" value="UniProtKB-KW"/>
</dbReference>
<dbReference type="GO" id="GO:0016787">
    <property type="term" value="F:hydrolase activity"/>
    <property type="evidence" value="ECO:0007669"/>
    <property type="project" value="UniProtKB-KW"/>
</dbReference>
<dbReference type="InterPro" id="IPR051316">
    <property type="entry name" value="Zinc-reg_GTPase_activator"/>
</dbReference>
<dbReference type="PANTHER" id="PTHR13748">
    <property type="entry name" value="COBW-RELATED"/>
    <property type="match status" value="1"/>
</dbReference>
<dbReference type="CDD" id="cd03112">
    <property type="entry name" value="CobW-like"/>
    <property type="match status" value="1"/>
</dbReference>
<sequence>MNLSAILPVQRRKDHPVNMPDLLMNCVLAASQHDTFKRLVGWKGMSVCARGLQGWTAKLKTRPGVYGLCTAQNHKDESGHHADIGLYYFPSPDEELLETMSLAANHAAVQDDYLDSVRTFSGNRGWAAPFRMGTLKFTLAADESALTLTLVADDRRLSIAQDGVATQDGQWVIQPGQAEEDIPARAIAMELTKALAAAVANSVEAPTIRYDQWQAAGQAVCYNAQGKQSFIDRGITTVTDSFAWGEGNAARGLVSPPSSFAAHLSCGPEDTAHMPGDIAEAMLWKTHDLMALNNDDTYAYAFDDRPGLIVLSGFLGSGKTTFLNQLLEYHASRDELVAIIQNEVGQTGVDGKLLEGDESIVELDEGCVCCTLAGSISRGVEQLRARFNPKVIVLETTGLANPFNILGELDKLRPLARLDSITTLVDAANALDLLSESDIARNQIEAADIVLLNKCDLVSEDHLETLGKTLRSLNKRAALVQTEHGAVNPGILYDTDTLKQSIPGLLPSVPQKPHHDHTMEGYTSRRFAFSNPLSREDLIRTLKHLPPEVFRLKGIVGISDTNEAEVVQYVAGRYEFSRLGNDFDDDYFLVAIGRDMNLSTLENLAGAQS</sequence>
<dbReference type="EMBL" id="WAIE01000007">
    <property type="protein sequence ID" value="KAB1440269.1"/>
    <property type="molecule type" value="Genomic_DNA"/>
</dbReference>
<name>A0A6N6N188_9BACT</name>
<dbReference type="OrthoDB" id="9808822at2"/>
<dbReference type="PANTHER" id="PTHR13748:SF62">
    <property type="entry name" value="COBW DOMAIN-CONTAINING PROTEIN"/>
    <property type="match status" value="1"/>
</dbReference>
<evidence type="ECO:0000259" key="8">
    <source>
        <dbReference type="Pfam" id="PF07683"/>
    </source>
</evidence>
<dbReference type="InterPro" id="IPR011629">
    <property type="entry name" value="CobW-like_C"/>
</dbReference>
<keyword evidence="1" id="KW-0547">Nucleotide-binding</keyword>
<protein>
    <submittedName>
        <fullName evidence="9">GTP-binding protein</fullName>
    </submittedName>
</protein>
<comment type="caution">
    <text evidence="9">The sequence shown here is derived from an EMBL/GenBank/DDBJ whole genome shotgun (WGS) entry which is preliminary data.</text>
</comment>
<dbReference type="Proteomes" id="UP000438699">
    <property type="component" value="Unassembled WGS sequence"/>
</dbReference>
<evidence type="ECO:0000256" key="3">
    <source>
        <dbReference type="ARBA" id="ARBA00023186"/>
    </source>
</evidence>
<accession>A0A6N6N188</accession>
<dbReference type="GO" id="GO:0005737">
    <property type="term" value="C:cytoplasm"/>
    <property type="evidence" value="ECO:0007669"/>
    <property type="project" value="TreeGrafter"/>
</dbReference>
<reference evidence="9 10" key="1">
    <citation type="journal article" date="2017" name="Int. J. Syst. Evol. Microbiol.">
        <title>Desulfovibrio senegalensis sp. nov., a mesophilic sulfate reducer isolated from marine sediment.</title>
        <authorList>
            <person name="Thioye A."/>
            <person name="Gam Z.B.A."/>
            <person name="Mbengue M."/>
            <person name="Cayol J.L."/>
            <person name="Joseph-Bartoli M."/>
            <person name="Toure-Kane C."/>
            <person name="Labat M."/>
        </authorList>
    </citation>
    <scope>NUCLEOTIDE SEQUENCE [LARGE SCALE GENOMIC DNA]</scope>
    <source>
        <strain evidence="9 10">DSM 101509</strain>
    </source>
</reference>
<comment type="similarity">
    <text evidence="4">Belongs to the SIMIBI class G3E GTPase family. ZNG1 subfamily.</text>
</comment>
<dbReference type="InterPro" id="IPR036627">
    <property type="entry name" value="CobW-likC_sf"/>
</dbReference>
<comment type="catalytic activity">
    <reaction evidence="6">
        <text>GTP + H2O = GDP + phosphate + H(+)</text>
        <dbReference type="Rhea" id="RHEA:19669"/>
        <dbReference type="ChEBI" id="CHEBI:15377"/>
        <dbReference type="ChEBI" id="CHEBI:15378"/>
        <dbReference type="ChEBI" id="CHEBI:37565"/>
        <dbReference type="ChEBI" id="CHEBI:43474"/>
        <dbReference type="ChEBI" id="CHEBI:58189"/>
    </reaction>
    <physiologicalReaction direction="left-to-right" evidence="6">
        <dbReference type="Rhea" id="RHEA:19670"/>
    </physiologicalReaction>
</comment>
<evidence type="ECO:0000256" key="6">
    <source>
        <dbReference type="ARBA" id="ARBA00049117"/>
    </source>
</evidence>
<dbReference type="SUPFAM" id="SSF52540">
    <property type="entry name" value="P-loop containing nucleoside triphosphate hydrolases"/>
    <property type="match status" value="1"/>
</dbReference>
<dbReference type="Pfam" id="PF02492">
    <property type="entry name" value="cobW"/>
    <property type="match status" value="1"/>
</dbReference>
<dbReference type="Gene3D" id="3.40.50.300">
    <property type="entry name" value="P-loop containing nucleotide triphosphate hydrolases"/>
    <property type="match status" value="1"/>
</dbReference>
<dbReference type="RefSeq" id="WP_151151710.1">
    <property type="nucleotide sequence ID" value="NZ_WAIE01000007.1"/>
</dbReference>
<evidence type="ECO:0000313" key="10">
    <source>
        <dbReference type="Proteomes" id="UP000438699"/>
    </source>
</evidence>
<keyword evidence="2" id="KW-0378">Hydrolase</keyword>
<organism evidence="9 10">
    <name type="scientific">Pseudodesulfovibrio senegalensis</name>
    <dbReference type="NCBI Taxonomy" id="1721087"/>
    <lineage>
        <taxon>Bacteria</taxon>
        <taxon>Pseudomonadati</taxon>
        <taxon>Thermodesulfobacteriota</taxon>
        <taxon>Desulfovibrionia</taxon>
        <taxon>Desulfovibrionales</taxon>
        <taxon>Desulfovibrionaceae</taxon>
    </lineage>
</organism>